<accession>A0A0E9RLH7</accession>
<reference evidence="1" key="2">
    <citation type="journal article" date="2015" name="Fish Shellfish Immunol.">
        <title>Early steps in the European eel (Anguilla anguilla)-Vibrio vulnificus interaction in the gills: Role of the RtxA13 toxin.</title>
        <authorList>
            <person name="Callol A."/>
            <person name="Pajuelo D."/>
            <person name="Ebbesson L."/>
            <person name="Teles M."/>
            <person name="MacKenzie S."/>
            <person name="Amaro C."/>
        </authorList>
    </citation>
    <scope>NUCLEOTIDE SEQUENCE</scope>
</reference>
<name>A0A0E9RLH7_ANGAN</name>
<organism evidence="1">
    <name type="scientific">Anguilla anguilla</name>
    <name type="common">European freshwater eel</name>
    <name type="synonym">Muraena anguilla</name>
    <dbReference type="NCBI Taxonomy" id="7936"/>
    <lineage>
        <taxon>Eukaryota</taxon>
        <taxon>Metazoa</taxon>
        <taxon>Chordata</taxon>
        <taxon>Craniata</taxon>
        <taxon>Vertebrata</taxon>
        <taxon>Euteleostomi</taxon>
        <taxon>Actinopterygii</taxon>
        <taxon>Neopterygii</taxon>
        <taxon>Teleostei</taxon>
        <taxon>Anguilliformes</taxon>
        <taxon>Anguillidae</taxon>
        <taxon>Anguilla</taxon>
    </lineage>
</organism>
<dbReference type="AlphaFoldDB" id="A0A0E9RLH7"/>
<proteinExistence type="predicted"/>
<dbReference type="EMBL" id="GBXM01079374">
    <property type="protein sequence ID" value="JAH29203.1"/>
    <property type="molecule type" value="Transcribed_RNA"/>
</dbReference>
<evidence type="ECO:0000313" key="1">
    <source>
        <dbReference type="EMBL" id="JAH29203.1"/>
    </source>
</evidence>
<sequence length="24" mass="2812">MTNPSFISFHSLACRFFKITIHTL</sequence>
<protein>
    <submittedName>
        <fullName evidence="1">Uncharacterized protein</fullName>
    </submittedName>
</protein>
<reference evidence="1" key="1">
    <citation type="submission" date="2014-11" db="EMBL/GenBank/DDBJ databases">
        <authorList>
            <person name="Amaro Gonzalez C."/>
        </authorList>
    </citation>
    <scope>NUCLEOTIDE SEQUENCE</scope>
</reference>